<protein>
    <submittedName>
        <fullName evidence="1">Uncharacterized protein</fullName>
    </submittedName>
</protein>
<evidence type="ECO:0000313" key="2">
    <source>
        <dbReference type="Proteomes" id="UP000452141"/>
    </source>
</evidence>
<evidence type="ECO:0000313" key="1">
    <source>
        <dbReference type="EMBL" id="MST79281.1"/>
    </source>
</evidence>
<gene>
    <name evidence="1" type="ORF">FYJ61_02030</name>
</gene>
<comment type="caution">
    <text evidence="1">The sequence shown here is derived from an EMBL/GenBank/DDBJ whole genome shotgun (WGS) entry which is preliminary data.</text>
</comment>
<sequence length="179" mass="20479">MSVTKHPISSFQELESAADDSDEIHFKLGGHQWLLVDDGNPATPESKTLIDCDDPDRSQDFANTEEFISCQIDGQDLADCWEQMSEVAAWNVQFESLEEFVQAIEDGCEIQFSLGNTAFNLGDNSDQRVYRQLTYRVQEEGQERLEIKKFKDLDQLLSFEIAGKPLSKLWQKMRNVDYG</sequence>
<dbReference type="Proteomes" id="UP000452141">
    <property type="component" value="Unassembled WGS sequence"/>
</dbReference>
<accession>A0A844FL57</accession>
<dbReference type="EMBL" id="VUMW01000003">
    <property type="protein sequence ID" value="MST79281.1"/>
    <property type="molecule type" value="Genomic_DNA"/>
</dbReference>
<dbReference type="AlphaFoldDB" id="A0A844FL57"/>
<organism evidence="1 2">
    <name type="scientific">Lactobacillus equicursoris</name>
    <dbReference type="NCBI Taxonomy" id="420645"/>
    <lineage>
        <taxon>Bacteria</taxon>
        <taxon>Bacillati</taxon>
        <taxon>Bacillota</taxon>
        <taxon>Bacilli</taxon>
        <taxon>Lactobacillales</taxon>
        <taxon>Lactobacillaceae</taxon>
        <taxon>Lactobacillus</taxon>
    </lineage>
</organism>
<reference evidence="1 2" key="1">
    <citation type="submission" date="2019-08" db="EMBL/GenBank/DDBJ databases">
        <title>In-depth cultivation of the pig gut microbiome towards novel bacterial diversity and tailored functional studies.</title>
        <authorList>
            <person name="Wylensek D."/>
            <person name="Hitch T.C.A."/>
            <person name="Clavel T."/>
        </authorList>
    </citation>
    <scope>NUCLEOTIDE SEQUENCE [LARGE SCALE GENOMIC DNA]</scope>
    <source>
        <strain evidence="1 2">WCA-470BD-2E</strain>
    </source>
</reference>
<name>A0A844FL57_9LACO</name>
<dbReference type="RefSeq" id="WP_008459854.1">
    <property type="nucleotide sequence ID" value="NZ_VUMW01000003.1"/>
</dbReference>
<proteinExistence type="predicted"/>